<sequence>MSVAPHRIPPEPSWRKPVGMLGIVLYITAYALAIAALADWLQGLPRLLELLVYAAAGIAWIAPLKPVLLWMNTGRWRVK</sequence>
<keyword evidence="1" id="KW-0812">Transmembrane</keyword>
<evidence type="ECO:0000256" key="1">
    <source>
        <dbReference type="SAM" id="Phobius"/>
    </source>
</evidence>
<dbReference type="AlphaFoldDB" id="A0A255YD92"/>
<dbReference type="EMBL" id="NOXT01000114">
    <property type="protein sequence ID" value="OYQ27206.1"/>
    <property type="molecule type" value="Genomic_DNA"/>
</dbReference>
<dbReference type="Pfam" id="PF11003">
    <property type="entry name" value="DUF2842"/>
    <property type="match status" value="1"/>
</dbReference>
<keyword evidence="3" id="KW-1185">Reference proteome</keyword>
<gene>
    <name evidence="2" type="ORF">CHU93_10720</name>
</gene>
<organism evidence="2 3">
    <name type="scientific">Sandarakinorhabdus cyanobacteriorum</name>
    <dbReference type="NCBI Taxonomy" id="1981098"/>
    <lineage>
        <taxon>Bacteria</taxon>
        <taxon>Pseudomonadati</taxon>
        <taxon>Pseudomonadota</taxon>
        <taxon>Alphaproteobacteria</taxon>
        <taxon>Sphingomonadales</taxon>
        <taxon>Sphingosinicellaceae</taxon>
        <taxon>Sandarakinorhabdus</taxon>
    </lineage>
</organism>
<feature type="transmembrane region" description="Helical" evidence="1">
    <location>
        <begin position="50"/>
        <end position="71"/>
    </location>
</feature>
<proteinExistence type="predicted"/>
<protein>
    <submittedName>
        <fullName evidence="2">DUF2842 domain-containing protein</fullName>
    </submittedName>
</protein>
<accession>A0A255YD92</accession>
<name>A0A255YD92_9SPHN</name>
<keyword evidence="1" id="KW-0472">Membrane</keyword>
<evidence type="ECO:0000313" key="2">
    <source>
        <dbReference type="EMBL" id="OYQ27206.1"/>
    </source>
</evidence>
<comment type="caution">
    <text evidence="2">The sequence shown here is derived from an EMBL/GenBank/DDBJ whole genome shotgun (WGS) entry which is preliminary data.</text>
</comment>
<reference evidence="2 3" key="1">
    <citation type="submission" date="2017-07" db="EMBL/GenBank/DDBJ databases">
        <title>Sandarakinorhabdus cyanobacteriorum sp. nov., a novel bacterium isolated from cyanobacterial aggregates in a eutrophic lake.</title>
        <authorList>
            <person name="Cai H."/>
        </authorList>
    </citation>
    <scope>NUCLEOTIDE SEQUENCE [LARGE SCALE GENOMIC DNA]</scope>
    <source>
        <strain evidence="2 3">TH057</strain>
    </source>
</reference>
<dbReference type="InterPro" id="IPR021265">
    <property type="entry name" value="DUF2842"/>
</dbReference>
<dbReference type="RefSeq" id="WP_086117367.1">
    <property type="nucleotide sequence ID" value="NZ_NOXT01000114.1"/>
</dbReference>
<feature type="transmembrane region" description="Helical" evidence="1">
    <location>
        <begin position="20"/>
        <end position="38"/>
    </location>
</feature>
<dbReference type="OrthoDB" id="7510023at2"/>
<keyword evidence="1" id="KW-1133">Transmembrane helix</keyword>
<evidence type="ECO:0000313" key="3">
    <source>
        <dbReference type="Proteomes" id="UP000216991"/>
    </source>
</evidence>
<dbReference type="Proteomes" id="UP000216991">
    <property type="component" value="Unassembled WGS sequence"/>
</dbReference>